<dbReference type="AlphaFoldDB" id="A0A7X6DVF3"/>
<reference evidence="1 2" key="1">
    <citation type="journal article" date="2020" name="Nature">
        <title>Bacterial chemolithoautotrophy via manganese oxidation.</title>
        <authorList>
            <person name="Yu H."/>
            <person name="Leadbetter J.R."/>
        </authorList>
    </citation>
    <scope>NUCLEOTIDE SEQUENCE [LARGE SCALE GENOMIC DNA]</scope>
    <source>
        <strain evidence="1 2">Mn-1</strain>
    </source>
</reference>
<name>A0A7X6DVF3_9BACT</name>
<dbReference type="Proteomes" id="UP000534783">
    <property type="component" value="Unassembled WGS sequence"/>
</dbReference>
<accession>A0A7X6DVF3</accession>
<dbReference type="GO" id="GO:0003677">
    <property type="term" value="F:DNA binding"/>
    <property type="evidence" value="ECO:0007669"/>
    <property type="project" value="UniProtKB-KW"/>
</dbReference>
<evidence type="ECO:0000313" key="1">
    <source>
        <dbReference type="EMBL" id="NKE73792.1"/>
    </source>
</evidence>
<proteinExistence type="predicted"/>
<dbReference type="EMBL" id="VTOW01000012">
    <property type="protein sequence ID" value="NKE73792.1"/>
    <property type="molecule type" value="Genomic_DNA"/>
</dbReference>
<comment type="caution">
    <text evidence="1">The sequence shown here is derived from an EMBL/GenBank/DDBJ whole genome shotgun (WGS) entry which is preliminary data.</text>
</comment>
<organism evidence="1 2">
    <name type="scientific">Candidatus Manganitrophus noduliformans</name>
    <dbReference type="NCBI Taxonomy" id="2606439"/>
    <lineage>
        <taxon>Bacteria</taxon>
        <taxon>Pseudomonadati</taxon>
        <taxon>Nitrospirota</taxon>
        <taxon>Nitrospiria</taxon>
        <taxon>Candidatus Troglogloeales</taxon>
        <taxon>Candidatus Manganitrophaceae</taxon>
        <taxon>Candidatus Manganitrophus</taxon>
    </lineage>
</organism>
<protein>
    <submittedName>
        <fullName evidence="1">Com family DNA-binding transcriptional regulator</fullName>
    </submittedName>
</protein>
<sequence length="46" mass="5200">MDTTEDPQVRCDCGQLVARLTSLGVEIKCKRCKRITIIPVKNKNPK</sequence>
<keyword evidence="2" id="KW-1185">Reference proteome</keyword>
<keyword evidence="1" id="KW-0238">DNA-binding</keyword>
<gene>
    <name evidence="1" type="ORF">MNODULE_23870</name>
</gene>
<evidence type="ECO:0000313" key="2">
    <source>
        <dbReference type="Proteomes" id="UP000534783"/>
    </source>
</evidence>